<protein>
    <submittedName>
        <fullName evidence="2">DsbA family oxidoreductase</fullName>
    </submittedName>
</protein>
<dbReference type="SUPFAM" id="SSF52833">
    <property type="entry name" value="Thioredoxin-like"/>
    <property type="match status" value="1"/>
</dbReference>
<gene>
    <name evidence="2" type="ORF">ACFFJ2_08360</name>
</gene>
<organism evidence="2 3">
    <name type="scientific">Chelativorans intermedius</name>
    <dbReference type="NCBI Taxonomy" id="515947"/>
    <lineage>
        <taxon>Bacteria</taxon>
        <taxon>Pseudomonadati</taxon>
        <taxon>Pseudomonadota</taxon>
        <taxon>Alphaproteobacteria</taxon>
        <taxon>Hyphomicrobiales</taxon>
        <taxon>Phyllobacteriaceae</taxon>
        <taxon>Chelativorans</taxon>
    </lineage>
</organism>
<dbReference type="RefSeq" id="WP_261521613.1">
    <property type="nucleotide sequence ID" value="NZ_JAODNW010000019.1"/>
</dbReference>
<evidence type="ECO:0000313" key="2">
    <source>
        <dbReference type="EMBL" id="MFC0208408.1"/>
    </source>
</evidence>
<dbReference type="Pfam" id="PF01323">
    <property type="entry name" value="DSBA"/>
    <property type="match status" value="1"/>
</dbReference>
<dbReference type="InterPro" id="IPR001853">
    <property type="entry name" value="DSBA-like_thioredoxin_dom"/>
</dbReference>
<dbReference type="Proteomes" id="UP001589755">
    <property type="component" value="Unassembled WGS sequence"/>
</dbReference>
<sequence>MPEGETIHIDVVSDVVCPWCYVGERHLAAALGLMEGIEAVIRWRPYQLDASIPPEGRDRQTYLLDKFGDPARIEAMHRRLREMGEAAGITFNFEAIKVSPNTLDAHRLIRWAASAGPGIQARLVRRLFQLYFEEGADIGRGEVLLDAARAAGMDAALAETLLPTGADRAEVEAEIATAHRMGITGVPCFLLEGRYALMGAQPPEALAEAIGKVAAAKAAGALDDETQE</sequence>
<dbReference type="EMBL" id="JBHLXD010000011">
    <property type="protein sequence ID" value="MFC0208408.1"/>
    <property type="molecule type" value="Genomic_DNA"/>
</dbReference>
<keyword evidence="3" id="KW-1185">Reference proteome</keyword>
<proteinExistence type="predicted"/>
<dbReference type="InterPro" id="IPR036249">
    <property type="entry name" value="Thioredoxin-like_sf"/>
</dbReference>
<name>A0ABV6D6Z6_9HYPH</name>
<feature type="domain" description="DSBA-like thioredoxin" evidence="1">
    <location>
        <begin position="9"/>
        <end position="210"/>
    </location>
</feature>
<dbReference type="Gene3D" id="3.40.30.10">
    <property type="entry name" value="Glutaredoxin"/>
    <property type="match status" value="1"/>
</dbReference>
<accession>A0ABV6D6Z6</accession>
<evidence type="ECO:0000313" key="3">
    <source>
        <dbReference type="Proteomes" id="UP001589755"/>
    </source>
</evidence>
<dbReference type="PANTHER" id="PTHR13887:SF41">
    <property type="entry name" value="THIOREDOXIN SUPERFAMILY PROTEIN"/>
    <property type="match status" value="1"/>
</dbReference>
<comment type="caution">
    <text evidence="2">The sequence shown here is derived from an EMBL/GenBank/DDBJ whole genome shotgun (WGS) entry which is preliminary data.</text>
</comment>
<dbReference type="PANTHER" id="PTHR13887">
    <property type="entry name" value="GLUTATHIONE S-TRANSFERASE KAPPA"/>
    <property type="match status" value="1"/>
</dbReference>
<evidence type="ECO:0000259" key="1">
    <source>
        <dbReference type="Pfam" id="PF01323"/>
    </source>
</evidence>
<reference evidence="2 3" key="1">
    <citation type="submission" date="2024-09" db="EMBL/GenBank/DDBJ databases">
        <authorList>
            <person name="Sun Q."/>
            <person name="Mori K."/>
        </authorList>
    </citation>
    <scope>NUCLEOTIDE SEQUENCE [LARGE SCALE GENOMIC DNA]</scope>
    <source>
        <strain evidence="2 3">CCM 8543</strain>
    </source>
</reference>
<dbReference type="CDD" id="cd03024">
    <property type="entry name" value="DsbA_FrnE"/>
    <property type="match status" value="1"/>
</dbReference>